<dbReference type="AlphaFoldDB" id="A0A9Q5WAH8"/>
<evidence type="ECO:0000313" key="7">
    <source>
        <dbReference type="EMBL" id="OPH10555.1"/>
    </source>
</evidence>
<proteinExistence type="predicted"/>
<dbReference type="Pfam" id="PF00196">
    <property type="entry name" value="GerE"/>
    <property type="match status" value="1"/>
</dbReference>
<feature type="modified residue" description="4-aspartylphosphate" evidence="4">
    <location>
        <position position="53"/>
    </location>
</feature>
<dbReference type="PROSITE" id="PS50110">
    <property type="entry name" value="RESPONSE_REGULATORY"/>
    <property type="match status" value="1"/>
</dbReference>
<comment type="caution">
    <text evidence="7">The sequence shown here is derived from an EMBL/GenBank/DDBJ whole genome shotgun (WGS) entry which is preliminary data.</text>
</comment>
<evidence type="ECO:0000256" key="2">
    <source>
        <dbReference type="ARBA" id="ARBA00023125"/>
    </source>
</evidence>
<dbReference type="CDD" id="cd19927">
    <property type="entry name" value="REC_Ycf29"/>
    <property type="match status" value="1"/>
</dbReference>
<dbReference type="InterPro" id="IPR001789">
    <property type="entry name" value="Sig_transdc_resp-reg_receiver"/>
</dbReference>
<dbReference type="PROSITE" id="PS50043">
    <property type="entry name" value="HTH_LUXR_2"/>
    <property type="match status" value="1"/>
</dbReference>
<dbReference type="PANTHER" id="PTHR48111:SF67">
    <property type="entry name" value="TRANSCRIPTIONAL REGULATORY PROTEIN TCTD"/>
    <property type="match status" value="1"/>
</dbReference>
<feature type="domain" description="HTH luxR-type" evidence="5">
    <location>
        <begin position="163"/>
        <end position="228"/>
    </location>
</feature>
<sequence>MSAQLLLVDDEPGLREAVKEYLQESGFGVRVASNAREGWELIQQNIPDLVISDVMMPQVDGYQFLKQLRDDPRLTSLPVIFLTAKGMTGDRIQGYQAGVDAYLPKPFDPDELIAIINNLLEKRVTQTTVAGEDSENIEIAKLAHEIAKIKDLLSPRIGISQTPPPFAIDLTPREQSVLNLVAQGLMNKEIARKLETSVRNVEKYVSRLFSKTGTNSRTELVRFALEHGLAQ</sequence>
<keyword evidence="2 7" id="KW-0238">DNA-binding</keyword>
<name>A0A9Q5WAH8_9CYAN</name>
<dbReference type="GO" id="GO:0000156">
    <property type="term" value="F:phosphorelay response regulator activity"/>
    <property type="evidence" value="ECO:0007669"/>
    <property type="project" value="TreeGrafter"/>
</dbReference>
<dbReference type="Proteomes" id="UP000190056">
    <property type="component" value="Unassembled WGS sequence"/>
</dbReference>
<dbReference type="SUPFAM" id="SSF52172">
    <property type="entry name" value="CheY-like"/>
    <property type="match status" value="1"/>
</dbReference>
<keyword evidence="4" id="KW-0597">Phosphoprotein</keyword>
<feature type="domain" description="Response regulatory" evidence="6">
    <location>
        <begin position="4"/>
        <end position="120"/>
    </location>
</feature>
<dbReference type="PRINTS" id="PR00038">
    <property type="entry name" value="HTHLUXR"/>
</dbReference>
<dbReference type="GO" id="GO:0005829">
    <property type="term" value="C:cytosol"/>
    <property type="evidence" value="ECO:0007669"/>
    <property type="project" value="TreeGrafter"/>
</dbReference>
<dbReference type="GO" id="GO:0000976">
    <property type="term" value="F:transcription cis-regulatory region binding"/>
    <property type="evidence" value="ECO:0007669"/>
    <property type="project" value="TreeGrafter"/>
</dbReference>
<evidence type="ECO:0000256" key="4">
    <source>
        <dbReference type="PROSITE-ProRule" id="PRU00169"/>
    </source>
</evidence>
<accession>A0A9Q5WAH8</accession>
<dbReference type="InterPro" id="IPR011006">
    <property type="entry name" value="CheY-like_superfamily"/>
</dbReference>
<dbReference type="EMBL" id="MTPU01000021">
    <property type="protein sequence ID" value="OPH10555.1"/>
    <property type="molecule type" value="Genomic_DNA"/>
</dbReference>
<evidence type="ECO:0000259" key="6">
    <source>
        <dbReference type="PROSITE" id="PS50110"/>
    </source>
</evidence>
<evidence type="ECO:0000256" key="3">
    <source>
        <dbReference type="ARBA" id="ARBA00023163"/>
    </source>
</evidence>
<reference evidence="7 8" key="1">
    <citation type="submission" date="2017-01" db="EMBL/GenBank/DDBJ databases">
        <authorList>
            <person name="Abreu V.A."/>
            <person name="Popin R.V."/>
            <person name="Rigonato J."/>
            <person name="Andreote A.P."/>
            <person name="Schaker P.C."/>
            <person name="Hoff-Risseti C."/>
            <person name="Alvarenga D.O."/>
            <person name="Varani A.M."/>
            <person name="Fiore M.F."/>
        </authorList>
    </citation>
    <scope>NUCLEOTIDE SEQUENCE [LARGE SCALE GENOMIC DNA]</scope>
    <source>
        <strain evidence="7 8">CENA302</strain>
    </source>
</reference>
<dbReference type="InterPro" id="IPR039420">
    <property type="entry name" value="WalR-like"/>
</dbReference>
<dbReference type="SMART" id="SM00448">
    <property type="entry name" value="REC"/>
    <property type="match status" value="1"/>
</dbReference>
<dbReference type="SMART" id="SM00421">
    <property type="entry name" value="HTH_LUXR"/>
    <property type="match status" value="1"/>
</dbReference>
<organism evidence="7 8">
    <name type="scientific">Cylindrospermopsis raciborskii CENA302</name>
    <dbReference type="NCBI Taxonomy" id="1170768"/>
    <lineage>
        <taxon>Bacteria</taxon>
        <taxon>Bacillati</taxon>
        <taxon>Cyanobacteriota</taxon>
        <taxon>Cyanophyceae</taxon>
        <taxon>Nostocales</taxon>
        <taxon>Aphanizomenonaceae</taxon>
        <taxon>Cylindrospermopsis</taxon>
    </lineage>
</organism>
<dbReference type="InterPro" id="IPR036388">
    <property type="entry name" value="WH-like_DNA-bd_sf"/>
</dbReference>
<dbReference type="InterPro" id="IPR000792">
    <property type="entry name" value="Tscrpt_reg_LuxR_C"/>
</dbReference>
<evidence type="ECO:0000259" key="5">
    <source>
        <dbReference type="PROSITE" id="PS50043"/>
    </source>
</evidence>
<dbReference type="CDD" id="cd06170">
    <property type="entry name" value="LuxR_C_like"/>
    <property type="match status" value="1"/>
</dbReference>
<dbReference type="Gene3D" id="3.40.50.2300">
    <property type="match status" value="1"/>
</dbReference>
<keyword evidence="1" id="KW-0805">Transcription regulation</keyword>
<dbReference type="PANTHER" id="PTHR48111">
    <property type="entry name" value="REGULATOR OF RPOS"/>
    <property type="match status" value="1"/>
</dbReference>
<gene>
    <name evidence="7" type="ORF">CENA302_04825</name>
</gene>
<dbReference type="GO" id="GO:0006355">
    <property type="term" value="P:regulation of DNA-templated transcription"/>
    <property type="evidence" value="ECO:0007669"/>
    <property type="project" value="InterPro"/>
</dbReference>
<dbReference type="Pfam" id="PF00072">
    <property type="entry name" value="Response_reg"/>
    <property type="match status" value="1"/>
</dbReference>
<keyword evidence="3" id="KW-0804">Transcription</keyword>
<dbReference type="GO" id="GO:0032993">
    <property type="term" value="C:protein-DNA complex"/>
    <property type="evidence" value="ECO:0007669"/>
    <property type="project" value="TreeGrafter"/>
</dbReference>
<dbReference type="RefSeq" id="WP_079290796.1">
    <property type="nucleotide sequence ID" value="NZ_MTPU01000021.1"/>
</dbReference>
<protein>
    <submittedName>
        <fullName evidence="7">DNA-binding response regulator</fullName>
    </submittedName>
</protein>
<evidence type="ECO:0000256" key="1">
    <source>
        <dbReference type="ARBA" id="ARBA00023015"/>
    </source>
</evidence>
<dbReference type="Gene3D" id="1.10.10.10">
    <property type="entry name" value="Winged helix-like DNA-binding domain superfamily/Winged helix DNA-binding domain"/>
    <property type="match status" value="1"/>
</dbReference>
<evidence type="ECO:0000313" key="8">
    <source>
        <dbReference type="Proteomes" id="UP000190056"/>
    </source>
</evidence>